<organism evidence="1 2">
    <name type="scientific">Colletotrichum navitas</name>
    <dbReference type="NCBI Taxonomy" id="681940"/>
    <lineage>
        <taxon>Eukaryota</taxon>
        <taxon>Fungi</taxon>
        <taxon>Dikarya</taxon>
        <taxon>Ascomycota</taxon>
        <taxon>Pezizomycotina</taxon>
        <taxon>Sordariomycetes</taxon>
        <taxon>Hypocreomycetidae</taxon>
        <taxon>Glomerellales</taxon>
        <taxon>Glomerellaceae</taxon>
        <taxon>Colletotrichum</taxon>
        <taxon>Colletotrichum graminicola species complex</taxon>
    </lineage>
</organism>
<dbReference type="EMBL" id="JAHLJV010000015">
    <property type="protein sequence ID" value="KAK1595550.1"/>
    <property type="molecule type" value="Genomic_DNA"/>
</dbReference>
<dbReference type="AlphaFoldDB" id="A0AAD8V8K8"/>
<evidence type="ECO:0000313" key="2">
    <source>
        <dbReference type="Proteomes" id="UP001230504"/>
    </source>
</evidence>
<protein>
    <submittedName>
        <fullName evidence="1">Uncharacterized protein</fullName>
    </submittedName>
</protein>
<keyword evidence="2" id="KW-1185">Reference proteome</keyword>
<dbReference type="Proteomes" id="UP001230504">
    <property type="component" value="Unassembled WGS sequence"/>
</dbReference>
<accession>A0AAD8V8K8</accession>
<reference evidence="1" key="1">
    <citation type="submission" date="2021-06" db="EMBL/GenBank/DDBJ databases">
        <title>Comparative genomics, transcriptomics and evolutionary studies reveal genomic signatures of adaptation to plant cell wall in hemibiotrophic fungi.</title>
        <authorList>
            <consortium name="DOE Joint Genome Institute"/>
            <person name="Baroncelli R."/>
            <person name="Diaz J.F."/>
            <person name="Benocci T."/>
            <person name="Peng M."/>
            <person name="Battaglia E."/>
            <person name="Haridas S."/>
            <person name="Andreopoulos W."/>
            <person name="Labutti K."/>
            <person name="Pangilinan J."/>
            <person name="Floch G.L."/>
            <person name="Makela M.R."/>
            <person name="Henrissat B."/>
            <person name="Grigoriev I.V."/>
            <person name="Crouch J.A."/>
            <person name="De Vries R.P."/>
            <person name="Sukno S.A."/>
            <person name="Thon M.R."/>
        </authorList>
    </citation>
    <scope>NUCLEOTIDE SEQUENCE</scope>
    <source>
        <strain evidence="1">CBS 125086</strain>
    </source>
</reference>
<comment type="caution">
    <text evidence="1">The sequence shown here is derived from an EMBL/GenBank/DDBJ whole genome shotgun (WGS) entry which is preliminary data.</text>
</comment>
<sequence>MAGGPGRRRYPYSPAVLSPFIVGWPSLTLAAITDPPRHLFLTMVHRARPLGPVHRRVRCRRSKRIERGVIGRARRVMRGTVP</sequence>
<dbReference type="GeneID" id="85441495"/>
<gene>
    <name evidence="1" type="ORF">LY79DRAFT_546723</name>
</gene>
<dbReference type="RefSeq" id="XP_060416562.1">
    <property type="nucleotide sequence ID" value="XM_060557255.1"/>
</dbReference>
<proteinExistence type="predicted"/>
<evidence type="ECO:0000313" key="1">
    <source>
        <dbReference type="EMBL" id="KAK1595550.1"/>
    </source>
</evidence>
<name>A0AAD8V8K8_9PEZI</name>